<dbReference type="STRING" id="364197.SAMN05216296_0014"/>
<keyword evidence="1" id="KW-0812">Transmembrane</keyword>
<dbReference type="AlphaFoldDB" id="A0A1H2DUI7"/>
<feature type="transmembrane region" description="Helical" evidence="1">
    <location>
        <begin position="93"/>
        <end position="113"/>
    </location>
</feature>
<dbReference type="RefSeq" id="WP_090192505.1">
    <property type="nucleotide sequence ID" value="NZ_LT629785.1"/>
</dbReference>
<proteinExistence type="predicted"/>
<feature type="transmembrane region" description="Helical" evidence="1">
    <location>
        <begin position="133"/>
        <end position="151"/>
    </location>
</feature>
<protein>
    <submittedName>
        <fullName evidence="2">Uncharacterized protein</fullName>
    </submittedName>
</protein>
<evidence type="ECO:0000256" key="1">
    <source>
        <dbReference type="SAM" id="Phobius"/>
    </source>
</evidence>
<accession>A0A1H2DUI7</accession>
<name>A0A1H2DUI7_9PSED</name>
<dbReference type="OrthoDB" id="6886757at2"/>
<feature type="transmembrane region" description="Helical" evidence="1">
    <location>
        <begin position="20"/>
        <end position="41"/>
    </location>
</feature>
<evidence type="ECO:0000313" key="2">
    <source>
        <dbReference type="EMBL" id="SDT86527.1"/>
    </source>
</evidence>
<keyword evidence="3" id="KW-1185">Reference proteome</keyword>
<reference evidence="3" key="1">
    <citation type="submission" date="2016-10" db="EMBL/GenBank/DDBJ databases">
        <authorList>
            <person name="Varghese N."/>
            <person name="Submissions S."/>
        </authorList>
    </citation>
    <scope>NUCLEOTIDE SEQUENCE [LARGE SCALE GENOMIC DNA]</scope>
    <source>
        <strain evidence="3">DSM 17875</strain>
    </source>
</reference>
<dbReference type="EMBL" id="LT629785">
    <property type="protein sequence ID" value="SDT86527.1"/>
    <property type="molecule type" value="Genomic_DNA"/>
</dbReference>
<dbReference type="Proteomes" id="UP000243232">
    <property type="component" value="Chromosome I"/>
</dbReference>
<keyword evidence="1" id="KW-0472">Membrane</keyword>
<organism evidence="2 3">
    <name type="scientific">Pseudomonas pohangensis</name>
    <dbReference type="NCBI Taxonomy" id="364197"/>
    <lineage>
        <taxon>Bacteria</taxon>
        <taxon>Pseudomonadati</taxon>
        <taxon>Pseudomonadota</taxon>
        <taxon>Gammaproteobacteria</taxon>
        <taxon>Pseudomonadales</taxon>
        <taxon>Pseudomonadaceae</taxon>
        <taxon>Pseudomonas</taxon>
    </lineage>
</organism>
<keyword evidence="1" id="KW-1133">Transmembrane helix</keyword>
<gene>
    <name evidence="2" type="ORF">SAMN05216296_0014</name>
</gene>
<sequence>MQSPELSLTGKLDTGLVHGLCLLLAGLKNLGFWLLGLLVLAELPFDFFEYDAGLWDLSWDEVSVTALMSLLLARHLHYCRHFGVGFWAGLARLLLALGRMASFILILAGGVLIATLQMGDASEWLPISAHDDLVGTLFYYGMVLFAIYLAAPASPARPVSVNEATATRIEPTLNTAVKDVSL</sequence>
<evidence type="ECO:0000313" key="3">
    <source>
        <dbReference type="Proteomes" id="UP000243232"/>
    </source>
</evidence>